<keyword evidence="4" id="KW-1003">Cell membrane</keyword>
<evidence type="ECO:0000256" key="1">
    <source>
        <dbReference type="ARBA" id="ARBA00004651"/>
    </source>
</evidence>
<keyword evidence="3" id="KW-0813">Transport</keyword>
<reference evidence="9 10" key="1">
    <citation type="submission" date="2016-02" db="EMBL/GenBank/DDBJ databases">
        <authorList>
            <person name="Wen L."/>
            <person name="He K."/>
            <person name="Yang H."/>
        </authorList>
    </citation>
    <scope>NUCLEOTIDE SEQUENCE [LARGE SCALE GENOMIC DNA]</scope>
    <source>
        <strain evidence="9">ShG14-8</strain>
    </source>
</reference>
<dbReference type="Proteomes" id="UP000070578">
    <property type="component" value="Unassembled WGS sequence"/>
</dbReference>
<keyword evidence="5 8" id="KW-0812">Transmembrane</keyword>
<gene>
    <name evidence="9" type="ORF">AWT59_0296</name>
</gene>
<dbReference type="Pfam" id="PF03547">
    <property type="entry name" value="Mem_trans"/>
    <property type="match status" value="1"/>
</dbReference>
<protein>
    <submittedName>
        <fullName evidence="9">Auxin Efflux Carrier</fullName>
    </submittedName>
</protein>
<dbReference type="GO" id="GO:0005886">
    <property type="term" value="C:plasma membrane"/>
    <property type="evidence" value="ECO:0007669"/>
    <property type="project" value="UniProtKB-SubCell"/>
</dbReference>
<feature type="transmembrane region" description="Helical" evidence="8">
    <location>
        <begin position="121"/>
        <end position="143"/>
    </location>
</feature>
<evidence type="ECO:0000256" key="2">
    <source>
        <dbReference type="ARBA" id="ARBA00010145"/>
    </source>
</evidence>
<evidence type="ECO:0000256" key="4">
    <source>
        <dbReference type="ARBA" id="ARBA00022475"/>
    </source>
</evidence>
<sequence>MFVARIIVPIFLLILLGVSMRRWFGLREDFWPQMDRLVYHVFFPALLFSTLSHFEVDLGAATPMLSVAALFMCSGIVLGYSAKYLVHAPPKVYSATFQTSFRFNSYVGLAIAGGLHGHAGLAAIGILIGFMVPLANVAAVLMLARHSESHWLKEILLNPLIVATAGGITFSLCGWHLPGMLDAMLGLLSQASLPLGLVVVGAGLRMQGLNRHAGTLWYGVTVKLLVLPAIAWGLARAFGLSGVYFHIVVLLAALPVSTVAYVLAKRMGGDGDTIAAQVMLSTLLSALTLPLWLLLMGL</sequence>
<keyword evidence="6 8" id="KW-1133">Transmembrane helix</keyword>
<evidence type="ECO:0000256" key="8">
    <source>
        <dbReference type="SAM" id="Phobius"/>
    </source>
</evidence>
<evidence type="ECO:0000256" key="5">
    <source>
        <dbReference type="ARBA" id="ARBA00022692"/>
    </source>
</evidence>
<dbReference type="PANTHER" id="PTHR36838">
    <property type="entry name" value="AUXIN EFFLUX CARRIER FAMILY PROTEIN"/>
    <property type="match status" value="1"/>
</dbReference>
<feature type="transmembrane region" description="Helical" evidence="8">
    <location>
        <begin position="60"/>
        <end position="80"/>
    </location>
</feature>
<reference evidence="9 10" key="2">
    <citation type="submission" date="2016-03" db="EMBL/GenBank/DDBJ databases">
        <title>New uncultured bacterium of the family Gallionellaceae from acid mine drainage: description and reconstruction of genome based on metagenomic analysis of microbial community.</title>
        <authorList>
            <person name="Kadnikov V."/>
            <person name="Ivasenko D."/>
            <person name="Beletsky A."/>
            <person name="Mardanov A."/>
            <person name="Danilova E."/>
            <person name="Pimenov N."/>
            <person name="Karnachuk O."/>
            <person name="Ravin N."/>
        </authorList>
    </citation>
    <scope>NUCLEOTIDE SEQUENCE [LARGE SCALE GENOMIC DNA]</scope>
    <source>
        <strain evidence="9">ShG14-8</strain>
    </source>
</reference>
<evidence type="ECO:0000313" key="10">
    <source>
        <dbReference type="Proteomes" id="UP000070578"/>
    </source>
</evidence>
<dbReference type="PANTHER" id="PTHR36838:SF4">
    <property type="entry name" value="AUXIN EFFLUX CARRIER FAMILY PROTEIN"/>
    <property type="match status" value="1"/>
</dbReference>
<dbReference type="Gene3D" id="1.20.1530.20">
    <property type="match status" value="1"/>
</dbReference>
<feature type="transmembrane region" description="Helical" evidence="8">
    <location>
        <begin position="155"/>
        <end position="177"/>
    </location>
</feature>
<feature type="transmembrane region" description="Helical" evidence="8">
    <location>
        <begin position="6"/>
        <end position="24"/>
    </location>
</feature>
<dbReference type="AlphaFoldDB" id="A0A139BX47"/>
<feature type="transmembrane region" description="Helical" evidence="8">
    <location>
        <begin position="276"/>
        <end position="295"/>
    </location>
</feature>
<accession>A0A139BX47</accession>
<comment type="subcellular location">
    <subcellularLocation>
        <location evidence="1">Cell membrane</location>
        <topology evidence="1">Multi-pass membrane protein</topology>
    </subcellularLocation>
</comment>
<dbReference type="InterPro" id="IPR004776">
    <property type="entry name" value="Mem_transp_PIN-like"/>
</dbReference>
<keyword evidence="7 8" id="KW-0472">Membrane</keyword>
<comment type="similarity">
    <text evidence="2">Belongs to the auxin efflux carrier (TC 2.A.69) family.</text>
</comment>
<evidence type="ECO:0000256" key="7">
    <source>
        <dbReference type="ARBA" id="ARBA00023136"/>
    </source>
</evidence>
<organism evidence="9 10">
    <name type="scientific">Candidatus Gallionella acididurans</name>
    <dbReference type="NCBI Taxonomy" id="1796491"/>
    <lineage>
        <taxon>Bacteria</taxon>
        <taxon>Pseudomonadati</taxon>
        <taxon>Pseudomonadota</taxon>
        <taxon>Betaproteobacteria</taxon>
        <taxon>Nitrosomonadales</taxon>
        <taxon>Gallionellaceae</taxon>
        <taxon>Gallionella</taxon>
    </lineage>
</organism>
<evidence type="ECO:0000256" key="3">
    <source>
        <dbReference type="ARBA" id="ARBA00022448"/>
    </source>
</evidence>
<feature type="transmembrane region" description="Helical" evidence="8">
    <location>
        <begin position="216"/>
        <end position="238"/>
    </location>
</feature>
<comment type="caution">
    <text evidence="9">The sequence shown here is derived from an EMBL/GenBank/DDBJ whole genome shotgun (WGS) entry which is preliminary data.</text>
</comment>
<evidence type="ECO:0000313" key="9">
    <source>
        <dbReference type="EMBL" id="KXS33576.1"/>
    </source>
</evidence>
<feature type="transmembrane region" description="Helical" evidence="8">
    <location>
        <begin position="244"/>
        <end position="264"/>
    </location>
</feature>
<proteinExistence type="inferred from homology"/>
<name>A0A139BX47_9PROT</name>
<evidence type="ECO:0000256" key="6">
    <source>
        <dbReference type="ARBA" id="ARBA00022989"/>
    </source>
</evidence>
<dbReference type="GO" id="GO:0055085">
    <property type="term" value="P:transmembrane transport"/>
    <property type="evidence" value="ECO:0007669"/>
    <property type="project" value="InterPro"/>
</dbReference>
<dbReference type="EMBL" id="LSLI01000004">
    <property type="protein sequence ID" value="KXS33576.1"/>
    <property type="molecule type" value="Genomic_DNA"/>
</dbReference>
<dbReference type="InterPro" id="IPR038770">
    <property type="entry name" value="Na+/solute_symporter_sf"/>
</dbReference>
<feature type="transmembrane region" description="Helical" evidence="8">
    <location>
        <begin position="92"/>
        <end position="115"/>
    </location>
</feature>